<dbReference type="EMBL" id="JBFAEG010000021">
    <property type="protein sequence ID" value="MEU5710655.1"/>
    <property type="molecule type" value="Genomic_DNA"/>
</dbReference>
<evidence type="ECO:0000313" key="2">
    <source>
        <dbReference type="Proteomes" id="UP001551011"/>
    </source>
</evidence>
<accession>A0ABV3AFV9</accession>
<comment type="caution">
    <text evidence="1">The sequence shown here is derived from an EMBL/GenBank/DDBJ whole genome shotgun (WGS) entry which is preliminary data.</text>
</comment>
<sequence>MRGAPALGAGGVLVGVALQDAAGRLGFRRRRGRFVERVQLVVRFQFPLGRGPAARDSAEFRRLTACGALRRWEPAVF</sequence>
<name>A0ABV3AFV9_9ACTN</name>
<keyword evidence="2" id="KW-1185">Reference proteome</keyword>
<proteinExistence type="predicted"/>
<protein>
    <recommendedName>
        <fullName evidence="3">Secreted protein</fullName>
    </recommendedName>
</protein>
<organism evidence="1 2">
    <name type="scientific">Streptomyces flaveolus</name>
    <dbReference type="NCBI Taxonomy" id="67297"/>
    <lineage>
        <taxon>Bacteria</taxon>
        <taxon>Bacillati</taxon>
        <taxon>Actinomycetota</taxon>
        <taxon>Actinomycetes</taxon>
        <taxon>Kitasatosporales</taxon>
        <taxon>Streptomycetaceae</taxon>
        <taxon>Streptomyces</taxon>
    </lineage>
</organism>
<evidence type="ECO:0008006" key="3">
    <source>
        <dbReference type="Google" id="ProtNLM"/>
    </source>
</evidence>
<reference evidence="1 2" key="1">
    <citation type="submission" date="2024-06" db="EMBL/GenBank/DDBJ databases">
        <title>The Natural Products Discovery Center: Release of the First 8490 Sequenced Strains for Exploring Actinobacteria Biosynthetic Diversity.</title>
        <authorList>
            <person name="Kalkreuter E."/>
            <person name="Kautsar S.A."/>
            <person name="Yang D."/>
            <person name="Bader C.D."/>
            <person name="Teijaro C.N."/>
            <person name="Fluegel L."/>
            <person name="Davis C.M."/>
            <person name="Simpson J.R."/>
            <person name="Lauterbach L."/>
            <person name="Steele A.D."/>
            <person name="Gui C."/>
            <person name="Meng S."/>
            <person name="Li G."/>
            <person name="Viehrig K."/>
            <person name="Ye F."/>
            <person name="Su P."/>
            <person name="Kiefer A.F."/>
            <person name="Nichols A."/>
            <person name="Cepeda A.J."/>
            <person name="Yan W."/>
            <person name="Fan B."/>
            <person name="Jiang Y."/>
            <person name="Adhikari A."/>
            <person name="Zheng C.-J."/>
            <person name="Schuster L."/>
            <person name="Cowan T.M."/>
            <person name="Smanski M.J."/>
            <person name="Chevrette M.G."/>
            <person name="De Carvalho L.P.S."/>
            <person name="Shen B."/>
        </authorList>
    </citation>
    <scope>NUCLEOTIDE SEQUENCE [LARGE SCALE GENOMIC DNA]</scope>
    <source>
        <strain evidence="1 2">NPDC020594</strain>
    </source>
</reference>
<dbReference type="Proteomes" id="UP001551011">
    <property type="component" value="Unassembled WGS sequence"/>
</dbReference>
<evidence type="ECO:0000313" key="1">
    <source>
        <dbReference type="EMBL" id="MEU5710655.1"/>
    </source>
</evidence>
<dbReference type="RefSeq" id="WP_359259171.1">
    <property type="nucleotide sequence ID" value="NZ_JBFAEG010000021.1"/>
</dbReference>
<gene>
    <name evidence="1" type="ORF">AB0H04_27910</name>
</gene>